<evidence type="ECO:0000313" key="2">
    <source>
        <dbReference type="Proteomes" id="UP001192346"/>
    </source>
</evidence>
<gene>
    <name evidence="1" type="ORF">FEF22_000700</name>
</gene>
<protein>
    <submittedName>
        <fullName evidence="1">DUF4194 domain-containing protein</fullName>
    </submittedName>
</protein>
<dbReference type="EMBL" id="VBRA02000006">
    <property type="protein sequence ID" value="MBP3059307.1"/>
    <property type="molecule type" value="Genomic_DNA"/>
</dbReference>
<dbReference type="Proteomes" id="UP001192346">
    <property type="component" value="Unassembled WGS sequence"/>
</dbReference>
<comment type="caution">
    <text evidence="1">The sequence shown here is derived from an EMBL/GenBank/DDBJ whole genome shotgun (WGS) entry which is preliminary data.</text>
</comment>
<dbReference type="InterPro" id="IPR025449">
    <property type="entry name" value="JetB"/>
</dbReference>
<evidence type="ECO:0000313" key="1">
    <source>
        <dbReference type="EMBL" id="MBP3059307.1"/>
    </source>
</evidence>
<sequence length="206" mass="25064">MEDTKTKQLHIFVNNFENLKEQEKNIFSRIVNKLFQTNYITIQKNSDANDYRFIILYNELFSSFFKLSDFELEIKKHDEVIFIKNIHNFNKFRLKKEESLILLVISLLFYKKKDKISLNQKVEFFLNDIYKELNNIGFLEIKKLTKERMKNFLLLLRKYNIIDFQYNSNNLSDNLIITVFNSIIYLIDLEMIQQYKELLIKKENIN</sequence>
<accession>A0ABS5BKK9</accession>
<dbReference type="RefSeq" id="WP_138107798.1">
    <property type="nucleotide sequence ID" value="NZ_VBRA02000006.1"/>
</dbReference>
<keyword evidence="2" id="KW-1185">Reference proteome</keyword>
<proteinExistence type="predicted"/>
<organism evidence="1 2">
    <name type="scientific">Texas Phoenix palm phytoplasma</name>
    <dbReference type="NCBI Taxonomy" id="176709"/>
    <lineage>
        <taxon>Bacteria</taxon>
        <taxon>Bacillati</taxon>
        <taxon>Mycoplasmatota</taxon>
        <taxon>Mollicutes</taxon>
        <taxon>Acholeplasmatales</taxon>
        <taxon>Acholeplasmataceae</taxon>
        <taxon>Candidatus Phytoplasma</taxon>
        <taxon>16SrIV (Coconut lethal yellows group)</taxon>
    </lineage>
</organism>
<dbReference type="Pfam" id="PF13835">
    <property type="entry name" value="DUF4194"/>
    <property type="match status" value="1"/>
</dbReference>
<name>A0ABS5BKK9_9MOLU</name>
<reference evidence="1" key="1">
    <citation type="submission" date="2019-10" db="EMBL/GenBank/DDBJ databases">
        <title>Whole Genome Sequencing and Characterization of Texas Phoenix Palm Decline Phytoplasma Belongs to Lethal Yellowing (16SrIV) Group.</title>
        <authorList>
            <person name="Bao M."/>
        </authorList>
    </citation>
    <scope>NUCLEOTIDE SEQUENCE [LARGE SCALE GENOMIC DNA]</scope>
    <source>
        <strain evidence="1">ACPD</strain>
    </source>
</reference>